<sequence>MSTQQMSYLAHARAVLVLGLPLIGGHLGQVAIGVTDTVMLGWYGVEELAALGVAGSLFFVLFLMGSGFAWAVMPMVASFHAEGDETNLRRATRMGLWLSLGFAVLALPVLLMSERVLLALGQTEQVAALGSEYLAIAGWGIVPALLVMTIKSYLAALERTQIVLWITLVAAVANALANYAFIFGNWGAPTWGIAGAAIASLLTQFVMLAGVVAYALIALPEHQLFKRFWRPDWEMLGRVFRLGWPIGLTNLSEVGLFAASAFMMGWLGTIPLAAHNIALQLASITFMVHLGLSNVATIRAGNAYGRGDLDHMLRGARTVIVMSLAMALATILLFIALPEPLISLFMERDEPARDQILEIGIVLLALAALFQLVDGAQVIALGLLRGVQDTTVPMVLAAVSYWLVGMPASYVLGFVLGWGGPGVWLGLVLGLACAGVALMWRFWAVSVPALRHPSDGAVLPTP</sequence>
<evidence type="ECO:0000256" key="4">
    <source>
        <dbReference type="ARBA" id="ARBA00022475"/>
    </source>
</evidence>
<evidence type="ECO:0000256" key="5">
    <source>
        <dbReference type="ARBA" id="ARBA00022692"/>
    </source>
</evidence>
<evidence type="ECO:0000256" key="7">
    <source>
        <dbReference type="ARBA" id="ARBA00023065"/>
    </source>
</evidence>
<dbReference type="NCBIfam" id="TIGR00797">
    <property type="entry name" value="matE"/>
    <property type="match status" value="1"/>
</dbReference>
<dbReference type="GO" id="GO:0042910">
    <property type="term" value="F:xenobiotic transmembrane transporter activity"/>
    <property type="evidence" value="ECO:0007669"/>
    <property type="project" value="InterPro"/>
</dbReference>
<feature type="transmembrane region" description="Helical" evidence="10">
    <location>
        <begin position="395"/>
        <end position="416"/>
    </location>
</feature>
<feature type="transmembrane region" description="Helical" evidence="10">
    <location>
        <begin position="319"/>
        <end position="337"/>
    </location>
</feature>
<feature type="transmembrane region" description="Helical" evidence="10">
    <location>
        <begin position="193"/>
        <end position="219"/>
    </location>
</feature>
<evidence type="ECO:0000256" key="3">
    <source>
        <dbReference type="ARBA" id="ARBA00022449"/>
    </source>
</evidence>
<dbReference type="RefSeq" id="WP_076626874.1">
    <property type="nucleotide sequence ID" value="NZ_CP019312.1"/>
</dbReference>
<dbReference type="STRING" id="299262.BWR18_04365"/>
<evidence type="ECO:0000313" key="11">
    <source>
        <dbReference type="EMBL" id="APX11008.1"/>
    </source>
</evidence>
<keyword evidence="6 10" id="KW-1133">Transmembrane helix</keyword>
<comment type="subcellular location">
    <subcellularLocation>
        <location evidence="1">Cell inner membrane</location>
        <topology evidence="1">Multi-pass membrane protein</topology>
    </subcellularLocation>
</comment>
<proteinExistence type="predicted"/>
<dbReference type="GO" id="GO:0006811">
    <property type="term" value="P:monoatomic ion transport"/>
    <property type="evidence" value="ECO:0007669"/>
    <property type="project" value="UniProtKB-KW"/>
</dbReference>
<dbReference type="InterPro" id="IPR050222">
    <property type="entry name" value="MATE_MdtK"/>
</dbReference>
<dbReference type="Pfam" id="PF01554">
    <property type="entry name" value="MatE"/>
    <property type="match status" value="2"/>
</dbReference>
<evidence type="ECO:0000256" key="10">
    <source>
        <dbReference type="SAM" id="Phobius"/>
    </source>
</evidence>
<dbReference type="PANTHER" id="PTHR43298">
    <property type="entry name" value="MULTIDRUG RESISTANCE PROTEIN NORM-RELATED"/>
    <property type="match status" value="1"/>
</dbReference>
<keyword evidence="2" id="KW-0813">Transport</keyword>
<keyword evidence="7" id="KW-0406">Ion transport</keyword>
<feature type="transmembrane region" description="Helical" evidence="10">
    <location>
        <begin position="49"/>
        <end position="73"/>
    </location>
</feature>
<dbReference type="CDD" id="cd13131">
    <property type="entry name" value="MATE_NorM_like"/>
    <property type="match status" value="1"/>
</dbReference>
<protein>
    <recommendedName>
        <fullName evidence="9">Multidrug-efflux transporter</fullName>
    </recommendedName>
</protein>
<keyword evidence="12" id="KW-1185">Reference proteome</keyword>
<dbReference type="KEGG" id="tom:BWR18_04365"/>
<organism evidence="11 12">
    <name type="scientific">Tateyamaria omphalii</name>
    <dbReference type="NCBI Taxonomy" id="299262"/>
    <lineage>
        <taxon>Bacteria</taxon>
        <taxon>Pseudomonadati</taxon>
        <taxon>Pseudomonadota</taxon>
        <taxon>Alphaproteobacteria</taxon>
        <taxon>Rhodobacterales</taxon>
        <taxon>Roseobacteraceae</taxon>
        <taxon>Tateyamaria</taxon>
    </lineage>
</organism>
<dbReference type="PIRSF" id="PIRSF006603">
    <property type="entry name" value="DinF"/>
    <property type="match status" value="1"/>
</dbReference>
<reference evidence="11 12" key="1">
    <citation type="submission" date="2017-01" db="EMBL/GenBank/DDBJ databases">
        <title>Complete genome of Tateyamaria omphalii DOK1-4 isolated from seawater in Dokdo.</title>
        <authorList>
            <person name="Kim J.H."/>
            <person name="Chi W.-J."/>
        </authorList>
    </citation>
    <scope>NUCLEOTIDE SEQUENCE [LARGE SCALE GENOMIC DNA]</scope>
    <source>
        <strain evidence="11 12">DOK1-4</strain>
    </source>
</reference>
<feature type="transmembrane region" description="Helical" evidence="10">
    <location>
        <begin position="94"/>
        <end position="113"/>
    </location>
</feature>
<dbReference type="GO" id="GO:0005886">
    <property type="term" value="C:plasma membrane"/>
    <property type="evidence" value="ECO:0007669"/>
    <property type="project" value="UniProtKB-SubCell"/>
</dbReference>
<dbReference type="AlphaFoldDB" id="A0A1P8MSJ2"/>
<keyword evidence="8 10" id="KW-0472">Membrane</keyword>
<evidence type="ECO:0000313" key="12">
    <source>
        <dbReference type="Proteomes" id="UP000186336"/>
    </source>
</evidence>
<dbReference type="PANTHER" id="PTHR43298:SF2">
    <property type="entry name" value="FMN_FAD EXPORTER YEEO-RELATED"/>
    <property type="match status" value="1"/>
</dbReference>
<keyword evidence="5 10" id="KW-0812">Transmembrane</keyword>
<evidence type="ECO:0000256" key="1">
    <source>
        <dbReference type="ARBA" id="ARBA00004429"/>
    </source>
</evidence>
<dbReference type="EMBL" id="CP019312">
    <property type="protein sequence ID" value="APX11008.1"/>
    <property type="molecule type" value="Genomic_DNA"/>
</dbReference>
<dbReference type="InterPro" id="IPR002528">
    <property type="entry name" value="MATE_fam"/>
</dbReference>
<feature type="transmembrane region" description="Helical" evidence="10">
    <location>
        <begin position="133"/>
        <end position="150"/>
    </location>
</feature>
<accession>A0A1P8MSJ2</accession>
<feature type="transmembrane region" description="Helical" evidence="10">
    <location>
        <begin position="239"/>
        <end position="265"/>
    </location>
</feature>
<feature type="transmembrane region" description="Helical" evidence="10">
    <location>
        <begin position="162"/>
        <end position="181"/>
    </location>
</feature>
<dbReference type="Proteomes" id="UP000186336">
    <property type="component" value="Chromosome"/>
</dbReference>
<evidence type="ECO:0000256" key="8">
    <source>
        <dbReference type="ARBA" id="ARBA00023136"/>
    </source>
</evidence>
<feature type="transmembrane region" description="Helical" evidence="10">
    <location>
        <begin position="357"/>
        <end position="383"/>
    </location>
</feature>
<gene>
    <name evidence="11" type="ORF">BWR18_04365</name>
</gene>
<feature type="transmembrane region" description="Helical" evidence="10">
    <location>
        <begin position="277"/>
        <end position="298"/>
    </location>
</feature>
<keyword evidence="4" id="KW-1003">Cell membrane</keyword>
<evidence type="ECO:0000256" key="6">
    <source>
        <dbReference type="ARBA" id="ARBA00022989"/>
    </source>
</evidence>
<evidence type="ECO:0000256" key="9">
    <source>
        <dbReference type="ARBA" id="ARBA00031636"/>
    </source>
</evidence>
<keyword evidence="3" id="KW-0050">Antiport</keyword>
<dbReference type="InterPro" id="IPR048279">
    <property type="entry name" value="MdtK-like"/>
</dbReference>
<evidence type="ECO:0000256" key="2">
    <source>
        <dbReference type="ARBA" id="ARBA00022448"/>
    </source>
</evidence>
<name>A0A1P8MSJ2_9RHOB</name>
<feature type="transmembrane region" description="Helical" evidence="10">
    <location>
        <begin position="422"/>
        <end position="443"/>
    </location>
</feature>
<dbReference type="GO" id="GO:0015297">
    <property type="term" value="F:antiporter activity"/>
    <property type="evidence" value="ECO:0007669"/>
    <property type="project" value="UniProtKB-KW"/>
</dbReference>